<dbReference type="InterPro" id="IPR032466">
    <property type="entry name" value="Metal_Hydrolase"/>
</dbReference>
<dbReference type="Proteomes" id="UP001500340">
    <property type="component" value="Unassembled WGS sequence"/>
</dbReference>
<accession>A0ABN0Y7N4</accession>
<dbReference type="Pfam" id="PF01979">
    <property type="entry name" value="Amidohydro_1"/>
    <property type="match status" value="1"/>
</dbReference>
<evidence type="ECO:0000256" key="3">
    <source>
        <dbReference type="ARBA" id="ARBA00012781"/>
    </source>
</evidence>
<name>A0ABN0Y7N4_9BACL</name>
<comment type="caution">
    <text evidence="10">The sequence shown here is derived from an EMBL/GenBank/DDBJ whole genome shotgun (WGS) entry which is preliminary data.</text>
</comment>
<keyword evidence="4 8" id="KW-0479">Metal-binding</keyword>
<comment type="similarity">
    <text evidence="2 8">Belongs to the metallo-dependent hydrolases superfamily. ATZ/TRZ family.</text>
</comment>
<comment type="function">
    <text evidence="8">Catalyzes the hydrolytic deamination of guanine, producing xanthine and ammonia.</text>
</comment>
<dbReference type="InterPro" id="IPR051607">
    <property type="entry name" value="Metallo-dep_hydrolases"/>
</dbReference>
<protein>
    <recommendedName>
        <fullName evidence="3 7">Guanine deaminase</fullName>
        <shortName evidence="8">Guanase</shortName>
        <ecNumber evidence="3 7">3.5.4.3</ecNumber>
    </recommendedName>
    <alternativeName>
        <fullName evidence="8">Guanine aminohydrolase</fullName>
    </alternativeName>
</protein>
<keyword evidence="6 8" id="KW-0862">Zinc</keyword>
<comment type="catalytic activity">
    <reaction evidence="8">
        <text>guanine + H2O + H(+) = xanthine + NH4(+)</text>
        <dbReference type="Rhea" id="RHEA:14665"/>
        <dbReference type="ChEBI" id="CHEBI:15377"/>
        <dbReference type="ChEBI" id="CHEBI:15378"/>
        <dbReference type="ChEBI" id="CHEBI:16235"/>
        <dbReference type="ChEBI" id="CHEBI:17712"/>
        <dbReference type="ChEBI" id="CHEBI:28938"/>
        <dbReference type="EC" id="3.5.4.3"/>
    </reaction>
</comment>
<dbReference type="EMBL" id="BAAACX010000008">
    <property type="protein sequence ID" value="GAA0386229.1"/>
    <property type="molecule type" value="Genomic_DNA"/>
</dbReference>
<dbReference type="InterPro" id="IPR006680">
    <property type="entry name" value="Amidohydro-rel"/>
</dbReference>
<comment type="pathway">
    <text evidence="1 8">Purine metabolism; guanine degradation; xanthine from guanine: step 1/1.</text>
</comment>
<evidence type="ECO:0000256" key="8">
    <source>
        <dbReference type="RuleBase" id="RU366009"/>
    </source>
</evidence>
<dbReference type="EC" id="3.5.4.3" evidence="3 7"/>
<evidence type="ECO:0000313" key="11">
    <source>
        <dbReference type="Proteomes" id="UP001500340"/>
    </source>
</evidence>
<evidence type="ECO:0000256" key="2">
    <source>
        <dbReference type="ARBA" id="ARBA00006745"/>
    </source>
</evidence>
<evidence type="ECO:0000313" key="10">
    <source>
        <dbReference type="EMBL" id="GAA0386229.1"/>
    </source>
</evidence>
<evidence type="ECO:0000256" key="1">
    <source>
        <dbReference type="ARBA" id="ARBA00004984"/>
    </source>
</evidence>
<reference evidence="10 11" key="1">
    <citation type="journal article" date="2019" name="Int. J. Syst. Evol. Microbiol.">
        <title>The Global Catalogue of Microorganisms (GCM) 10K type strain sequencing project: providing services to taxonomists for standard genome sequencing and annotation.</title>
        <authorList>
            <consortium name="The Broad Institute Genomics Platform"/>
            <consortium name="The Broad Institute Genome Sequencing Center for Infectious Disease"/>
            <person name="Wu L."/>
            <person name="Ma J."/>
        </authorList>
    </citation>
    <scope>NUCLEOTIDE SEQUENCE [LARGE SCALE GENOMIC DNA]</scope>
    <source>
        <strain evidence="10 11">JCM 12774</strain>
    </source>
</reference>
<organism evidence="10 11">
    <name type="scientific">Paenibacillus motobuensis</name>
    <dbReference type="NCBI Taxonomy" id="295324"/>
    <lineage>
        <taxon>Bacteria</taxon>
        <taxon>Bacillati</taxon>
        <taxon>Bacillota</taxon>
        <taxon>Bacilli</taxon>
        <taxon>Bacillales</taxon>
        <taxon>Paenibacillaceae</taxon>
        <taxon>Paenibacillus</taxon>
    </lineage>
</organism>
<evidence type="ECO:0000256" key="6">
    <source>
        <dbReference type="ARBA" id="ARBA00022833"/>
    </source>
</evidence>
<sequence length="454" mass="50346">MEQYMQLFQGTAFSSQSPKEIQILKNYLFAINEDGLIAKVIAPGDAEYQPLLEAYQGKSNFHRLAEGQYLLPGFIDLHVHAPQWAQSGTALDIPLYDWLNTYTFPLESKFADLDFAEKVYDDLVSTLLANGTTTVLYFATVHKEASLLLAELCAKKGQRGLVGKVVMDDPAQNPEYYRDADTNSALADTEEFILAVQELAKTVKQGVYPVVTPRFIPSCTDEGLEGLGKLAAKYDAYVQSHCSESDWAHGYVRDRFDKNDAFALRDFGLLREKSVMAHCNFLDEPDADLFAETGTAIAHCPVSNAYFANSVIPVAHFHAKGIDIGLGTDISGGFSPSLFDNVRQAVISSRMLEDGVDPSLPAHMRGVPKSRITVDEAFYLATAGGGESLSLPIGRLEQNYAWDVQIIDTKLPSAKLPIFDENEDLHGIFEKIMYLARPENIREVWVQGMKVHSR</sequence>
<dbReference type="Gene3D" id="3.20.20.140">
    <property type="entry name" value="Metal-dependent hydrolases"/>
    <property type="match status" value="1"/>
</dbReference>
<comment type="cofactor">
    <cofactor evidence="8">
        <name>Zn(2+)</name>
        <dbReference type="ChEBI" id="CHEBI:29105"/>
    </cofactor>
    <text evidence="8">Binds 1 zinc ion per subunit.</text>
</comment>
<keyword evidence="11" id="KW-1185">Reference proteome</keyword>
<gene>
    <name evidence="10" type="primary">guaD</name>
    <name evidence="10" type="ORF">GCM10008933_16490</name>
</gene>
<dbReference type="Gene3D" id="2.30.40.10">
    <property type="entry name" value="Urease, subunit C, domain 1"/>
    <property type="match status" value="1"/>
</dbReference>
<dbReference type="PANTHER" id="PTHR11271">
    <property type="entry name" value="GUANINE DEAMINASE"/>
    <property type="match status" value="1"/>
</dbReference>
<evidence type="ECO:0000256" key="5">
    <source>
        <dbReference type="ARBA" id="ARBA00022801"/>
    </source>
</evidence>
<evidence type="ECO:0000256" key="4">
    <source>
        <dbReference type="ARBA" id="ARBA00022723"/>
    </source>
</evidence>
<proteinExistence type="inferred from homology"/>
<keyword evidence="5 8" id="KW-0378">Hydrolase</keyword>
<evidence type="ECO:0000259" key="9">
    <source>
        <dbReference type="Pfam" id="PF01979"/>
    </source>
</evidence>
<dbReference type="PANTHER" id="PTHR11271:SF6">
    <property type="entry name" value="GUANINE DEAMINASE"/>
    <property type="match status" value="1"/>
</dbReference>
<dbReference type="InterPro" id="IPR011059">
    <property type="entry name" value="Metal-dep_hydrolase_composite"/>
</dbReference>
<dbReference type="NCBIfam" id="TIGR02967">
    <property type="entry name" value="guan_deamin"/>
    <property type="match status" value="1"/>
</dbReference>
<dbReference type="SUPFAM" id="SSF51338">
    <property type="entry name" value="Composite domain of metallo-dependent hydrolases"/>
    <property type="match status" value="2"/>
</dbReference>
<dbReference type="RefSeq" id="WP_343859854.1">
    <property type="nucleotide sequence ID" value="NZ_BAAACX010000008.1"/>
</dbReference>
<dbReference type="InterPro" id="IPR014311">
    <property type="entry name" value="Guanine_deaminase"/>
</dbReference>
<feature type="domain" description="Amidohydrolase-related" evidence="9">
    <location>
        <begin position="69"/>
        <end position="448"/>
    </location>
</feature>
<dbReference type="SUPFAM" id="SSF51556">
    <property type="entry name" value="Metallo-dependent hydrolases"/>
    <property type="match status" value="1"/>
</dbReference>
<evidence type="ECO:0000256" key="7">
    <source>
        <dbReference type="NCBIfam" id="TIGR02967"/>
    </source>
</evidence>